<evidence type="ECO:0000256" key="3">
    <source>
        <dbReference type="ARBA" id="ARBA00022970"/>
    </source>
</evidence>
<dbReference type="RefSeq" id="WP_076697966.1">
    <property type="nucleotide sequence ID" value="NZ_CP015093.1"/>
</dbReference>
<accession>A0A1P8USC8</accession>
<feature type="domain" description="Leucine-binding protein" evidence="5">
    <location>
        <begin position="30"/>
        <end position="366"/>
    </location>
</feature>
<dbReference type="SUPFAM" id="SSF53822">
    <property type="entry name" value="Periplasmic binding protein-like I"/>
    <property type="match status" value="1"/>
</dbReference>
<dbReference type="EMBL" id="CP015093">
    <property type="protein sequence ID" value="APZ52238.1"/>
    <property type="molecule type" value="Genomic_DNA"/>
</dbReference>
<keyword evidence="3" id="KW-0813">Transport</keyword>
<protein>
    <submittedName>
        <fullName evidence="6">Amino acid/amide ABC transporter substrate-binding protein, HAAT family</fullName>
    </submittedName>
</protein>
<keyword evidence="2 4" id="KW-0732">Signal</keyword>
<dbReference type="OrthoDB" id="5794591at2"/>
<organism evidence="6 7">
    <name type="scientific">Salipiger abyssi</name>
    <dbReference type="NCBI Taxonomy" id="1250539"/>
    <lineage>
        <taxon>Bacteria</taxon>
        <taxon>Pseudomonadati</taxon>
        <taxon>Pseudomonadota</taxon>
        <taxon>Alphaproteobacteria</taxon>
        <taxon>Rhodobacterales</taxon>
        <taxon>Roseobacteraceae</taxon>
        <taxon>Salipiger</taxon>
    </lineage>
</organism>
<evidence type="ECO:0000256" key="4">
    <source>
        <dbReference type="SAM" id="SignalP"/>
    </source>
</evidence>
<dbReference type="STRING" id="1250539.Ga0080574_TMP1904"/>
<dbReference type="Gene3D" id="3.40.50.2300">
    <property type="match status" value="2"/>
</dbReference>
<dbReference type="InterPro" id="IPR051010">
    <property type="entry name" value="BCAA_transport"/>
</dbReference>
<dbReference type="AlphaFoldDB" id="A0A1P8USC8"/>
<dbReference type="Pfam" id="PF13458">
    <property type="entry name" value="Peripla_BP_6"/>
    <property type="match status" value="1"/>
</dbReference>
<keyword evidence="7" id="KW-1185">Reference proteome</keyword>
<comment type="similarity">
    <text evidence="1">Belongs to the leucine-binding protein family.</text>
</comment>
<proteinExistence type="inferred from homology"/>
<feature type="chain" id="PRO_5012342898" evidence="4">
    <location>
        <begin position="24"/>
        <end position="401"/>
    </location>
</feature>
<keyword evidence="3" id="KW-0029">Amino-acid transport</keyword>
<evidence type="ECO:0000256" key="1">
    <source>
        <dbReference type="ARBA" id="ARBA00010062"/>
    </source>
</evidence>
<name>A0A1P8USC8_9RHOB</name>
<dbReference type="PANTHER" id="PTHR30483:SF6">
    <property type="entry name" value="PERIPLASMIC BINDING PROTEIN OF ABC TRANSPORTER FOR NATURAL AMINO ACIDS"/>
    <property type="match status" value="1"/>
</dbReference>
<evidence type="ECO:0000313" key="7">
    <source>
        <dbReference type="Proteomes" id="UP000187059"/>
    </source>
</evidence>
<dbReference type="PANTHER" id="PTHR30483">
    <property type="entry name" value="LEUCINE-SPECIFIC-BINDING PROTEIN"/>
    <property type="match status" value="1"/>
</dbReference>
<dbReference type="GO" id="GO:0006865">
    <property type="term" value="P:amino acid transport"/>
    <property type="evidence" value="ECO:0007669"/>
    <property type="project" value="UniProtKB-KW"/>
</dbReference>
<dbReference type="KEGG" id="paby:Ga0080574_TMP1904"/>
<reference evidence="6 7" key="1">
    <citation type="submission" date="2016-04" db="EMBL/GenBank/DDBJ databases">
        <title>Deep-sea bacteria in the southern Pacific.</title>
        <authorList>
            <person name="Tang K."/>
        </authorList>
    </citation>
    <scope>NUCLEOTIDE SEQUENCE [LARGE SCALE GENOMIC DNA]</scope>
    <source>
        <strain evidence="6 7">JLT2014</strain>
    </source>
</reference>
<dbReference type="CDD" id="cd06327">
    <property type="entry name" value="PBP1_SBP-like"/>
    <property type="match status" value="1"/>
</dbReference>
<feature type="signal peptide" evidence="4">
    <location>
        <begin position="1"/>
        <end position="23"/>
    </location>
</feature>
<evidence type="ECO:0000256" key="2">
    <source>
        <dbReference type="ARBA" id="ARBA00022729"/>
    </source>
</evidence>
<evidence type="ECO:0000259" key="5">
    <source>
        <dbReference type="Pfam" id="PF13458"/>
    </source>
</evidence>
<gene>
    <name evidence="6" type="ORF">Ga0080574_TMP1904</name>
</gene>
<dbReference type="Proteomes" id="UP000187059">
    <property type="component" value="Chromosome"/>
</dbReference>
<evidence type="ECO:0000313" key="6">
    <source>
        <dbReference type="EMBL" id="APZ52238.1"/>
    </source>
</evidence>
<dbReference type="InterPro" id="IPR028082">
    <property type="entry name" value="Peripla_BP_I"/>
</dbReference>
<sequence precursor="true">MTLKNTLIAGVSAASLMCGAASAEISDGVVKIGLMSDMSGTYSDVAGEGAAVAAQMAIEEFGGTVAGAPIEIVTADHQNKADIAANKAREWGDTGQVDAFAELVTTSVALAVFEVAKQQNKIALVSGSASSPLTGDACIPTGLHWTYNTRALAVGTGSAIVKEGGDSWYFLTADYAFGEALERDVSAVVEAAGGTVVGSAKHPFPASDFSSFILQAQASGAKVIGLANAGADTVNAIKAANEFGVVAAGQKIAGLLVFMTNVKSIGQDVAQGLQMTVSFYWDMDDETRAWSQKFYERTGKMPTGIQAGTYSSVLHYLKAIEATGSDDTDTVLAKMREMPVEDMFAKGGVLRTDGRMVHDMYLAEVKKPSESEGEWDLLKIVRTIPGEEAYGPLSESTCPTK</sequence>
<dbReference type="InterPro" id="IPR028081">
    <property type="entry name" value="Leu-bd"/>
</dbReference>